<evidence type="ECO:0000313" key="8">
    <source>
        <dbReference type="Proteomes" id="UP000294902"/>
    </source>
</evidence>
<name>A0A4V6NZT7_9FIRM</name>
<evidence type="ECO:0000256" key="5">
    <source>
        <dbReference type="ARBA" id="ARBA00022884"/>
    </source>
</evidence>
<dbReference type="GO" id="GO:0003723">
    <property type="term" value="F:RNA binding"/>
    <property type="evidence" value="ECO:0007669"/>
    <property type="project" value="UniProtKB-KW"/>
</dbReference>
<dbReference type="InterPro" id="IPR003029">
    <property type="entry name" value="S1_domain"/>
</dbReference>
<dbReference type="PANTHER" id="PTHR30001:SF0">
    <property type="entry name" value="RIBONUCLEASE G"/>
    <property type="match status" value="1"/>
</dbReference>
<keyword evidence="4" id="KW-0460">Magnesium</keyword>
<accession>A0A4V6NZT7</accession>
<evidence type="ECO:0000256" key="2">
    <source>
        <dbReference type="ARBA" id="ARBA00022723"/>
    </source>
</evidence>
<keyword evidence="3" id="KW-0378">Hydrolase</keyword>
<dbReference type="SUPFAM" id="SSF50249">
    <property type="entry name" value="Nucleic acid-binding proteins"/>
    <property type="match status" value="1"/>
</dbReference>
<proteinExistence type="predicted"/>
<dbReference type="Proteomes" id="UP000294902">
    <property type="component" value="Unassembled WGS sequence"/>
</dbReference>
<evidence type="ECO:0000256" key="1">
    <source>
        <dbReference type="ARBA" id="ARBA00001946"/>
    </source>
</evidence>
<dbReference type="CDD" id="cd04453">
    <property type="entry name" value="S1_RNase_E"/>
    <property type="match status" value="1"/>
</dbReference>
<dbReference type="SMART" id="SM00316">
    <property type="entry name" value="S1"/>
    <property type="match status" value="1"/>
</dbReference>
<dbReference type="InterPro" id="IPR004659">
    <property type="entry name" value="RNase_E/G"/>
</dbReference>
<evidence type="ECO:0000259" key="6">
    <source>
        <dbReference type="PROSITE" id="PS50126"/>
    </source>
</evidence>
<dbReference type="AlphaFoldDB" id="A0A4V6NZT7"/>
<dbReference type="InterPro" id="IPR019307">
    <property type="entry name" value="RNA-bd_AU-1/RNase_E/G"/>
</dbReference>
<comment type="cofactor">
    <cofactor evidence="1">
        <name>Mg(2+)</name>
        <dbReference type="ChEBI" id="CHEBI:18420"/>
    </cofactor>
</comment>
<dbReference type="EMBL" id="SMAL01000004">
    <property type="protein sequence ID" value="TCT14921.1"/>
    <property type="molecule type" value="Genomic_DNA"/>
</dbReference>
<gene>
    <name evidence="7" type="ORF">EDC18_10471</name>
</gene>
<dbReference type="NCBIfam" id="TIGR00757">
    <property type="entry name" value="RNaseEG"/>
    <property type="match status" value="1"/>
</dbReference>
<dbReference type="PANTHER" id="PTHR30001">
    <property type="entry name" value="RIBONUCLEASE"/>
    <property type="match status" value="1"/>
</dbReference>
<dbReference type="GO" id="GO:0006364">
    <property type="term" value="P:rRNA processing"/>
    <property type="evidence" value="ECO:0007669"/>
    <property type="project" value="TreeGrafter"/>
</dbReference>
<feature type="domain" description="S1 motif" evidence="6">
    <location>
        <begin position="39"/>
        <end position="112"/>
    </location>
</feature>
<dbReference type="PROSITE" id="PS50126">
    <property type="entry name" value="S1"/>
    <property type="match status" value="1"/>
</dbReference>
<dbReference type="GO" id="GO:0016787">
    <property type="term" value="F:hydrolase activity"/>
    <property type="evidence" value="ECO:0007669"/>
    <property type="project" value="UniProtKB-KW"/>
</dbReference>
<evidence type="ECO:0000256" key="4">
    <source>
        <dbReference type="ARBA" id="ARBA00022842"/>
    </source>
</evidence>
<dbReference type="GO" id="GO:0046872">
    <property type="term" value="F:metal ion binding"/>
    <property type="evidence" value="ECO:0007669"/>
    <property type="project" value="UniProtKB-KW"/>
</dbReference>
<evidence type="ECO:0000256" key="3">
    <source>
        <dbReference type="ARBA" id="ARBA00022801"/>
    </source>
</evidence>
<keyword evidence="2" id="KW-0479">Metal-binding</keyword>
<dbReference type="GO" id="GO:0005737">
    <property type="term" value="C:cytoplasm"/>
    <property type="evidence" value="ECO:0007669"/>
    <property type="project" value="TreeGrafter"/>
</dbReference>
<sequence>MSGKLVITKNSNRVITALMNNDNLIDLDYQDIDESQIIGNIYIGKVKNILKNINAAFVDIGREENAYLSLTENSGFIFLNSKNNDKINIGDEILVQVTKESTKTKGPVLTTHFSVTGRYMVLTYGKTYIGISNKIIDTKKKSTLKRLMKPYQSKEYGFIIRTNAQFVGEEDIIQEINDLIERYENIKKIAMYRSCYQIIEKSPSPFIASLRNYYNNELDRITVDDKEIYADIKGFLEQYNLNNIELQYYEDSNLSLFDLNSLGTKIEQAMKEKVWLKSGAYLVINPTEALVVIDVNTGKYSGKKNFEETVYKINMEAAKEIAKQIRLRNLSGIIIIDFIDMKKPEYRESLLQELNSYITDDPVKTTLIGMTPLNLVELTRKKIKKPIYEQFGKKCFTCNGRGYVWDTGE</sequence>
<organism evidence="7 8">
    <name type="scientific">Natranaerovirga pectinivora</name>
    <dbReference type="NCBI Taxonomy" id="682400"/>
    <lineage>
        <taxon>Bacteria</taxon>
        <taxon>Bacillati</taxon>
        <taxon>Bacillota</taxon>
        <taxon>Clostridia</taxon>
        <taxon>Lachnospirales</taxon>
        <taxon>Natranaerovirgaceae</taxon>
        <taxon>Natranaerovirga</taxon>
    </lineage>
</organism>
<dbReference type="InterPro" id="IPR012340">
    <property type="entry name" value="NA-bd_OB-fold"/>
</dbReference>
<comment type="caution">
    <text evidence="7">The sequence shown here is derived from an EMBL/GenBank/DDBJ whole genome shotgun (WGS) entry which is preliminary data.</text>
</comment>
<dbReference type="RefSeq" id="WP_132251763.1">
    <property type="nucleotide sequence ID" value="NZ_SMAL01000004.1"/>
</dbReference>
<dbReference type="Pfam" id="PF10150">
    <property type="entry name" value="RNase_E_G"/>
    <property type="match status" value="1"/>
</dbReference>
<evidence type="ECO:0000313" key="7">
    <source>
        <dbReference type="EMBL" id="TCT14921.1"/>
    </source>
</evidence>
<protein>
    <submittedName>
        <fullName evidence="7">Ribonuclease G</fullName>
    </submittedName>
</protein>
<dbReference type="OrthoDB" id="9804278at2"/>
<keyword evidence="8" id="KW-1185">Reference proteome</keyword>
<dbReference type="Gene3D" id="2.40.50.140">
    <property type="entry name" value="Nucleic acid-binding proteins"/>
    <property type="match status" value="1"/>
</dbReference>
<dbReference type="GO" id="GO:0004540">
    <property type="term" value="F:RNA nuclease activity"/>
    <property type="evidence" value="ECO:0007669"/>
    <property type="project" value="InterPro"/>
</dbReference>
<reference evidence="7 8" key="1">
    <citation type="submission" date="2019-03" db="EMBL/GenBank/DDBJ databases">
        <title>Genomic Encyclopedia of Type Strains, Phase IV (KMG-IV): sequencing the most valuable type-strain genomes for metagenomic binning, comparative biology and taxonomic classification.</title>
        <authorList>
            <person name="Goeker M."/>
        </authorList>
    </citation>
    <scope>NUCLEOTIDE SEQUENCE [LARGE SCALE GENOMIC DNA]</scope>
    <source>
        <strain evidence="7 8">DSM 24629</strain>
    </source>
</reference>
<keyword evidence="5" id="KW-0694">RNA-binding</keyword>